<keyword evidence="5" id="KW-0408">Iron</keyword>
<dbReference type="SUPFAM" id="SSF109604">
    <property type="entry name" value="HD-domain/PDEase-like"/>
    <property type="match status" value="1"/>
</dbReference>
<dbReference type="Gene3D" id="1.10.3210.10">
    <property type="entry name" value="Hypothetical protein af1432"/>
    <property type="match status" value="1"/>
</dbReference>
<keyword evidence="2" id="KW-0479">Metal-binding</keyword>
<dbReference type="GO" id="GO:0046872">
    <property type="term" value="F:metal ion binding"/>
    <property type="evidence" value="ECO:0007669"/>
    <property type="project" value="UniProtKB-KW"/>
</dbReference>
<dbReference type="RefSeq" id="WP_090041268.1">
    <property type="nucleotide sequence ID" value="NZ_FOKI01000015.1"/>
</dbReference>
<dbReference type="PANTHER" id="PTHR35795:SF1">
    <property type="entry name" value="BIS(5'-NUCLEOSYL)-TETRAPHOSPHATASE, SYMMETRICAL"/>
    <property type="match status" value="1"/>
</dbReference>
<dbReference type="EMBL" id="FOKI01000015">
    <property type="protein sequence ID" value="SFB16558.1"/>
    <property type="molecule type" value="Genomic_DNA"/>
</dbReference>
<evidence type="ECO:0000256" key="5">
    <source>
        <dbReference type="ARBA" id="ARBA00023004"/>
    </source>
</evidence>
<dbReference type="InterPro" id="IPR005249">
    <property type="entry name" value="YqeK"/>
</dbReference>
<keyword evidence="4 8" id="KW-0378">Hydrolase</keyword>
<evidence type="ECO:0000256" key="2">
    <source>
        <dbReference type="ARBA" id="ARBA00022723"/>
    </source>
</evidence>
<dbReference type="InterPro" id="IPR003607">
    <property type="entry name" value="HD/PDEase_dom"/>
</dbReference>
<dbReference type="STRING" id="84698.SAMN04488528_101513"/>
<gene>
    <name evidence="8" type="ORF">SAMN04488528_101513</name>
</gene>
<dbReference type="PROSITE" id="PS51831">
    <property type="entry name" value="HD"/>
    <property type="match status" value="1"/>
</dbReference>
<dbReference type="NCBIfam" id="TIGR00488">
    <property type="entry name" value="bis(5'-nucleosyl)-tetraphosphatase (symmetrical) YqeK"/>
    <property type="match status" value="1"/>
</dbReference>
<proteinExistence type="predicted"/>
<dbReference type="Proteomes" id="UP000198619">
    <property type="component" value="Unassembled WGS sequence"/>
</dbReference>
<dbReference type="AlphaFoldDB" id="A0A1I0YWE3"/>
<organism evidence="8 9">
    <name type="scientific">Clostridium frigidicarnis</name>
    <dbReference type="NCBI Taxonomy" id="84698"/>
    <lineage>
        <taxon>Bacteria</taxon>
        <taxon>Bacillati</taxon>
        <taxon>Bacillota</taxon>
        <taxon>Clostridia</taxon>
        <taxon>Eubacteriales</taxon>
        <taxon>Clostridiaceae</taxon>
        <taxon>Clostridium</taxon>
    </lineage>
</organism>
<evidence type="ECO:0000256" key="3">
    <source>
        <dbReference type="ARBA" id="ARBA00022741"/>
    </source>
</evidence>
<dbReference type="SMART" id="SM00471">
    <property type="entry name" value="HDc"/>
    <property type="match status" value="1"/>
</dbReference>
<feature type="domain" description="HD" evidence="7">
    <location>
        <begin position="19"/>
        <end position="134"/>
    </location>
</feature>
<dbReference type="GO" id="GO:0000166">
    <property type="term" value="F:nucleotide binding"/>
    <property type="evidence" value="ECO:0007669"/>
    <property type="project" value="UniProtKB-KW"/>
</dbReference>
<sequence length="188" mass="21552">MWTQDEIKAYLKNNLKESRYKHTLGVVETAIRLSDIYNCSKEKAIYAALIHDVAKYESDERLIEICTGKGYKIGTIEKKSPYLLHGLAGAIIAKEKMGINDEDILNAAIYHTTGRENMTLLEKIIYIADCIEPNRVFLGVEELRIITFDNLDDGILRSLDDNIKFIIDRGLLLHENTIKARNYLIDFK</sequence>
<dbReference type="Pfam" id="PF01966">
    <property type="entry name" value="HD"/>
    <property type="match status" value="1"/>
</dbReference>
<name>A0A1I0YWE3_9CLOT</name>
<keyword evidence="3" id="KW-0547">Nucleotide-binding</keyword>
<accession>A0A1I0YWE3</accession>
<evidence type="ECO:0000256" key="4">
    <source>
        <dbReference type="ARBA" id="ARBA00022801"/>
    </source>
</evidence>
<evidence type="ECO:0000256" key="6">
    <source>
        <dbReference type="ARBA" id="ARBA00049417"/>
    </source>
</evidence>
<reference evidence="8 9" key="1">
    <citation type="submission" date="2016-10" db="EMBL/GenBank/DDBJ databases">
        <authorList>
            <person name="de Groot N.N."/>
        </authorList>
    </citation>
    <scope>NUCLEOTIDE SEQUENCE [LARGE SCALE GENOMIC DNA]</scope>
    <source>
        <strain evidence="8 9">DSM 12271</strain>
    </source>
</reference>
<comment type="catalytic activity">
    <reaction evidence="6">
        <text>P(1),P(4)-bis(5'-adenosyl) tetraphosphate + H2O = 2 ADP + 2 H(+)</text>
        <dbReference type="Rhea" id="RHEA:24252"/>
        <dbReference type="ChEBI" id="CHEBI:15377"/>
        <dbReference type="ChEBI" id="CHEBI:15378"/>
        <dbReference type="ChEBI" id="CHEBI:58141"/>
        <dbReference type="ChEBI" id="CHEBI:456216"/>
        <dbReference type="EC" id="3.6.1.41"/>
    </reaction>
</comment>
<keyword evidence="9" id="KW-1185">Reference proteome</keyword>
<dbReference type="InterPro" id="IPR051094">
    <property type="entry name" value="Diverse_Catalytic_Enzymes"/>
</dbReference>
<dbReference type="GO" id="GO:0008803">
    <property type="term" value="F:bis(5'-nucleosyl)-tetraphosphatase (symmetrical) activity"/>
    <property type="evidence" value="ECO:0007669"/>
    <property type="project" value="UniProtKB-EC"/>
</dbReference>
<evidence type="ECO:0000256" key="1">
    <source>
        <dbReference type="ARBA" id="ARBA00012506"/>
    </source>
</evidence>
<dbReference type="EC" id="3.6.1.41" evidence="1"/>
<dbReference type="CDD" id="cd00077">
    <property type="entry name" value="HDc"/>
    <property type="match status" value="1"/>
</dbReference>
<evidence type="ECO:0000313" key="8">
    <source>
        <dbReference type="EMBL" id="SFB16558.1"/>
    </source>
</evidence>
<dbReference type="InterPro" id="IPR006674">
    <property type="entry name" value="HD_domain"/>
</dbReference>
<evidence type="ECO:0000259" key="7">
    <source>
        <dbReference type="PROSITE" id="PS51831"/>
    </source>
</evidence>
<dbReference type="PANTHER" id="PTHR35795">
    <property type="entry name" value="SLR1885 PROTEIN"/>
    <property type="match status" value="1"/>
</dbReference>
<evidence type="ECO:0000313" key="9">
    <source>
        <dbReference type="Proteomes" id="UP000198619"/>
    </source>
</evidence>
<dbReference type="OrthoDB" id="5295945at2"/>
<protein>
    <recommendedName>
        <fullName evidence="1">bis(5'-nucleosyl)-tetraphosphatase (symmetrical)</fullName>
        <ecNumber evidence="1">3.6.1.41</ecNumber>
    </recommendedName>
</protein>